<dbReference type="Proteomes" id="UP000305753">
    <property type="component" value="Segment"/>
</dbReference>
<sequence length="160" mass="16963">MEIKGVITQISTNHQILLKRGNNVHVVPATNYKVAMSPDLLKTVRAAGTTTMTTERQTLAEITVTEAGTYFVIGSAVVRPHAIDAYGLLSLHKNDATPNGEVLSNFRIGGGNVTNTVSIASMVTVAANDKIKFKANNKNGVIDIYSGPEGVTSLVAVKLI</sequence>
<dbReference type="EMBL" id="MH363700">
    <property type="protein sequence ID" value="AWY10110.1"/>
    <property type="molecule type" value="Genomic_DNA"/>
</dbReference>
<proteinExistence type="predicted"/>
<evidence type="ECO:0000313" key="1">
    <source>
        <dbReference type="EMBL" id="AWY10110.1"/>
    </source>
</evidence>
<name>A0A4V0NRU6_9CAUD</name>
<organism evidence="1 2">
    <name type="scientific">Vibrio phage VP-1</name>
    <dbReference type="NCBI Taxonomy" id="2234088"/>
    <lineage>
        <taxon>Viruses</taxon>
        <taxon>Duplodnaviria</taxon>
        <taxon>Heunggongvirae</taxon>
        <taxon>Uroviricota</taxon>
        <taxon>Caudoviricetes</taxon>
        <taxon>Pantevenvirales</taxon>
        <taxon>Ackermannviridae</taxon>
        <taxon>Vapseptimavirus</taxon>
        <taxon>Vapseptimavirus VAP7</taxon>
    </lineage>
</organism>
<evidence type="ECO:0000313" key="2">
    <source>
        <dbReference type="Proteomes" id="UP000305753"/>
    </source>
</evidence>
<accession>A0A4V0NRU6</accession>
<protein>
    <submittedName>
        <fullName evidence="1">Uncharacterized protein</fullName>
    </submittedName>
</protein>
<reference evidence="1 2" key="1">
    <citation type="submission" date="2018-05" db="EMBL/GenBank/DDBJ databases">
        <title>Whole genome sequencing of Vibrio phage VP-1.</title>
        <authorList>
            <person name="Nandita M."/>
            <person name="Bhat S.G."/>
        </authorList>
    </citation>
    <scope>NUCLEOTIDE SEQUENCE [LARGE SCALE GENOMIC DNA]</scope>
</reference>